<keyword evidence="5" id="KW-0574">Periplasm</keyword>
<evidence type="ECO:0000259" key="10">
    <source>
        <dbReference type="Pfam" id="PF00345"/>
    </source>
</evidence>
<feature type="domain" description="Pili assembly chaperone C-terminal" evidence="11">
    <location>
        <begin position="162"/>
        <end position="217"/>
    </location>
</feature>
<keyword evidence="4 9" id="KW-0732">Signal</keyword>
<dbReference type="PROSITE" id="PS00635">
    <property type="entry name" value="PILI_CHAPERONE"/>
    <property type="match status" value="1"/>
</dbReference>
<evidence type="ECO:0000256" key="5">
    <source>
        <dbReference type="ARBA" id="ARBA00022764"/>
    </source>
</evidence>
<feature type="signal peptide" evidence="9">
    <location>
        <begin position="1"/>
        <end position="24"/>
    </location>
</feature>
<evidence type="ECO:0000256" key="2">
    <source>
        <dbReference type="ARBA" id="ARBA00007399"/>
    </source>
</evidence>
<proteinExistence type="inferred from homology"/>
<keyword evidence="6 8" id="KW-0143">Chaperone</keyword>
<dbReference type="InterPro" id="IPR016147">
    <property type="entry name" value="Pili_assmbl_chaperone_N"/>
</dbReference>
<dbReference type="PANTHER" id="PTHR30251">
    <property type="entry name" value="PILUS ASSEMBLY CHAPERONE"/>
    <property type="match status" value="1"/>
</dbReference>
<feature type="domain" description="Pili assembly chaperone N-terminal" evidence="10">
    <location>
        <begin position="25"/>
        <end position="140"/>
    </location>
</feature>
<protein>
    <submittedName>
        <fullName evidence="12">P pilus assembly chaperone PapD</fullName>
    </submittedName>
</protein>
<dbReference type="AlphaFoldDB" id="A0A370QRN5"/>
<comment type="caution">
    <text evidence="12">The sequence shown here is derived from an EMBL/GenBank/DDBJ whole genome shotgun (WGS) entry which is preliminary data.</text>
</comment>
<gene>
    <name evidence="12" type="ORF">C8D90_105375</name>
</gene>
<accession>A0A370QRN5</accession>
<comment type="similarity">
    <text evidence="2 8">Belongs to the periplasmic pilus chaperone family.</text>
</comment>
<dbReference type="Gene3D" id="2.60.40.10">
    <property type="entry name" value="Immunoglobulins"/>
    <property type="match status" value="2"/>
</dbReference>
<dbReference type="InterPro" id="IPR008962">
    <property type="entry name" value="PapD-like_sf"/>
</dbReference>
<organism evidence="12 13">
    <name type="scientific">Enterobacillus tribolii</name>
    <dbReference type="NCBI Taxonomy" id="1487935"/>
    <lineage>
        <taxon>Bacteria</taxon>
        <taxon>Pseudomonadati</taxon>
        <taxon>Pseudomonadota</taxon>
        <taxon>Gammaproteobacteria</taxon>
        <taxon>Enterobacterales</taxon>
        <taxon>Hafniaceae</taxon>
        <taxon>Enterobacillus</taxon>
    </lineage>
</organism>
<dbReference type="Proteomes" id="UP000254848">
    <property type="component" value="Unassembled WGS sequence"/>
</dbReference>
<sequence length="225" mass="24459">MMNIWRTTLVAALALLTMTTAAQAGVVVGGTRLVYDGNKKESSLNIRNPDKIAYLIQSWVDMPDDVSGKAPFVITPPLFRLDSGQNNVLRVVRAGGNLPSDKESIFWLNVKSIPSAEMKDNTLQIAVKTRIKLIFRPNGVKGTPEEAAQQLKWQRSGNNIQVNNPTPFYLTFFSVKVNGTKLKETKMVAPFSSVSFPAPGGAGGSVAWQIINDFGGGSKEYTGNL</sequence>
<dbReference type="Pfam" id="PF02753">
    <property type="entry name" value="PapD_C"/>
    <property type="match status" value="1"/>
</dbReference>
<feature type="chain" id="PRO_5016563269" evidence="9">
    <location>
        <begin position="25"/>
        <end position="225"/>
    </location>
</feature>
<keyword evidence="13" id="KW-1185">Reference proteome</keyword>
<evidence type="ECO:0000313" key="12">
    <source>
        <dbReference type="EMBL" id="RDK91087.1"/>
    </source>
</evidence>
<evidence type="ECO:0000256" key="4">
    <source>
        <dbReference type="ARBA" id="ARBA00022729"/>
    </source>
</evidence>
<evidence type="ECO:0000256" key="6">
    <source>
        <dbReference type="ARBA" id="ARBA00023186"/>
    </source>
</evidence>
<dbReference type="SUPFAM" id="SSF49354">
    <property type="entry name" value="PapD-like"/>
    <property type="match status" value="1"/>
</dbReference>
<dbReference type="InterPro" id="IPR018046">
    <property type="entry name" value="Pili_assmbl_chaperone_CS"/>
</dbReference>
<dbReference type="InterPro" id="IPR016148">
    <property type="entry name" value="Pili_assmbl_chaperone_C"/>
</dbReference>
<keyword evidence="7" id="KW-0393">Immunoglobulin domain</keyword>
<evidence type="ECO:0000256" key="8">
    <source>
        <dbReference type="RuleBase" id="RU003918"/>
    </source>
</evidence>
<dbReference type="PRINTS" id="PR00969">
    <property type="entry name" value="CHAPERONPILI"/>
</dbReference>
<evidence type="ECO:0000256" key="9">
    <source>
        <dbReference type="SAM" id="SignalP"/>
    </source>
</evidence>
<comment type="subcellular location">
    <subcellularLocation>
        <location evidence="1 8">Periplasm</location>
    </subcellularLocation>
</comment>
<dbReference type="PANTHER" id="PTHR30251:SF9">
    <property type="entry name" value="CHAPERONE PROTEIN CAF1M"/>
    <property type="match status" value="1"/>
</dbReference>
<keyword evidence="3" id="KW-1029">Fimbrium biogenesis</keyword>
<evidence type="ECO:0000256" key="3">
    <source>
        <dbReference type="ARBA" id="ARBA00022558"/>
    </source>
</evidence>
<dbReference type="InterPro" id="IPR036316">
    <property type="entry name" value="Pili_assmbl_chap_C_dom_sf"/>
</dbReference>
<evidence type="ECO:0000256" key="1">
    <source>
        <dbReference type="ARBA" id="ARBA00004418"/>
    </source>
</evidence>
<dbReference type="GO" id="GO:0030288">
    <property type="term" value="C:outer membrane-bounded periplasmic space"/>
    <property type="evidence" value="ECO:0007669"/>
    <property type="project" value="InterPro"/>
</dbReference>
<dbReference type="Pfam" id="PF00345">
    <property type="entry name" value="PapD_N"/>
    <property type="match status" value="1"/>
</dbReference>
<dbReference type="InterPro" id="IPR013783">
    <property type="entry name" value="Ig-like_fold"/>
</dbReference>
<dbReference type="EMBL" id="QRAP01000005">
    <property type="protein sequence ID" value="RDK91087.1"/>
    <property type="molecule type" value="Genomic_DNA"/>
</dbReference>
<dbReference type="GO" id="GO:0071555">
    <property type="term" value="P:cell wall organization"/>
    <property type="evidence" value="ECO:0007669"/>
    <property type="project" value="InterPro"/>
</dbReference>
<evidence type="ECO:0000259" key="11">
    <source>
        <dbReference type="Pfam" id="PF02753"/>
    </source>
</evidence>
<evidence type="ECO:0000313" key="13">
    <source>
        <dbReference type="Proteomes" id="UP000254848"/>
    </source>
</evidence>
<dbReference type="InterPro" id="IPR001829">
    <property type="entry name" value="Pili_assmbl_chaperone_bac"/>
</dbReference>
<reference evidence="12 13" key="1">
    <citation type="submission" date="2018-07" db="EMBL/GenBank/DDBJ databases">
        <title>Genomic Encyclopedia of Type Strains, Phase IV (KMG-IV): sequencing the most valuable type-strain genomes for metagenomic binning, comparative biology and taxonomic classification.</title>
        <authorList>
            <person name="Goeker M."/>
        </authorList>
    </citation>
    <scope>NUCLEOTIDE SEQUENCE [LARGE SCALE GENOMIC DNA]</scope>
    <source>
        <strain evidence="12 13">DSM 103736</strain>
    </source>
</reference>
<name>A0A370QRN5_9GAMM</name>
<dbReference type="FunFam" id="2.60.40.10:FF:000458">
    <property type="entry name" value="Molecular chaperone FimC"/>
    <property type="match status" value="1"/>
</dbReference>
<dbReference type="InterPro" id="IPR050643">
    <property type="entry name" value="Periplasmic_pilus_chap"/>
</dbReference>
<dbReference type="SUPFAM" id="SSF49584">
    <property type="entry name" value="Periplasmic chaperone C-domain"/>
    <property type="match status" value="1"/>
</dbReference>
<evidence type="ECO:0000256" key="7">
    <source>
        <dbReference type="ARBA" id="ARBA00023319"/>
    </source>
</evidence>